<protein>
    <submittedName>
        <fullName evidence="2">Uncharacterized protein</fullName>
    </submittedName>
</protein>
<evidence type="ECO:0000256" key="1">
    <source>
        <dbReference type="SAM" id="MobiDB-lite"/>
    </source>
</evidence>
<comment type="caution">
    <text evidence="2">The sequence shown here is derived from an EMBL/GenBank/DDBJ whole genome shotgun (WGS) entry which is preliminary data.</text>
</comment>
<evidence type="ECO:0000313" key="2">
    <source>
        <dbReference type="EMBL" id="PKI35643.1"/>
    </source>
</evidence>
<sequence>MHMLRRGFMHGHGWGGLATRERARSVMLMEALGSAKGPTSRRSILVLVRSIMVAALEGKGVLEDVRPTSFGESVRSSWVGELYRGMSKMPSEASLTKTKVRPTQDSSI</sequence>
<dbReference type="Proteomes" id="UP000233551">
    <property type="component" value="Unassembled WGS sequence"/>
</dbReference>
<feature type="region of interest" description="Disordered" evidence="1">
    <location>
        <begin position="89"/>
        <end position="108"/>
    </location>
</feature>
<name>A0A2I0HVI3_PUNGR</name>
<proteinExistence type="predicted"/>
<organism evidence="2 3">
    <name type="scientific">Punica granatum</name>
    <name type="common">Pomegranate</name>
    <dbReference type="NCBI Taxonomy" id="22663"/>
    <lineage>
        <taxon>Eukaryota</taxon>
        <taxon>Viridiplantae</taxon>
        <taxon>Streptophyta</taxon>
        <taxon>Embryophyta</taxon>
        <taxon>Tracheophyta</taxon>
        <taxon>Spermatophyta</taxon>
        <taxon>Magnoliopsida</taxon>
        <taxon>eudicotyledons</taxon>
        <taxon>Gunneridae</taxon>
        <taxon>Pentapetalae</taxon>
        <taxon>rosids</taxon>
        <taxon>malvids</taxon>
        <taxon>Myrtales</taxon>
        <taxon>Lythraceae</taxon>
        <taxon>Punica</taxon>
    </lineage>
</organism>
<evidence type="ECO:0000313" key="3">
    <source>
        <dbReference type="Proteomes" id="UP000233551"/>
    </source>
</evidence>
<dbReference type="AlphaFoldDB" id="A0A2I0HVI3"/>
<gene>
    <name evidence="2" type="ORF">CRG98_043970</name>
</gene>
<dbReference type="EMBL" id="PGOL01005254">
    <property type="protein sequence ID" value="PKI35643.1"/>
    <property type="molecule type" value="Genomic_DNA"/>
</dbReference>
<keyword evidence="3" id="KW-1185">Reference proteome</keyword>
<feature type="compositionally biased region" description="Polar residues" evidence="1">
    <location>
        <begin position="93"/>
        <end position="108"/>
    </location>
</feature>
<accession>A0A2I0HVI3</accession>
<reference evidence="2 3" key="1">
    <citation type="submission" date="2017-11" db="EMBL/GenBank/DDBJ databases">
        <title>De-novo sequencing of pomegranate (Punica granatum L.) genome.</title>
        <authorList>
            <person name="Akparov Z."/>
            <person name="Amiraslanov A."/>
            <person name="Hajiyeva S."/>
            <person name="Abbasov M."/>
            <person name="Kaur K."/>
            <person name="Hamwieh A."/>
            <person name="Solovyev V."/>
            <person name="Salamov A."/>
            <person name="Braich B."/>
            <person name="Kosarev P."/>
            <person name="Mahmoud A."/>
            <person name="Hajiyev E."/>
            <person name="Babayeva S."/>
            <person name="Izzatullayeva V."/>
            <person name="Mammadov A."/>
            <person name="Mammadov A."/>
            <person name="Sharifova S."/>
            <person name="Ojaghi J."/>
            <person name="Eynullazada K."/>
            <person name="Bayramov B."/>
            <person name="Abdulazimova A."/>
            <person name="Shahmuradov I."/>
        </authorList>
    </citation>
    <scope>NUCLEOTIDE SEQUENCE [LARGE SCALE GENOMIC DNA]</scope>
    <source>
        <strain evidence="3">cv. AG2017</strain>
        <tissue evidence="2">Leaf</tissue>
    </source>
</reference>